<name>A0A2T4GMZ5_FUSCU</name>
<organism evidence="2 3">
    <name type="scientific">Fusarium culmorum</name>
    <dbReference type="NCBI Taxonomy" id="5516"/>
    <lineage>
        <taxon>Eukaryota</taxon>
        <taxon>Fungi</taxon>
        <taxon>Dikarya</taxon>
        <taxon>Ascomycota</taxon>
        <taxon>Pezizomycotina</taxon>
        <taxon>Sordariomycetes</taxon>
        <taxon>Hypocreomycetidae</taxon>
        <taxon>Hypocreales</taxon>
        <taxon>Nectriaceae</taxon>
        <taxon>Fusarium</taxon>
    </lineage>
</organism>
<feature type="region of interest" description="Disordered" evidence="1">
    <location>
        <begin position="1"/>
        <end position="196"/>
    </location>
</feature>
<protein>
    <submittedName>
        <fullName evidence="2">Uncharacterized protein</fullName>
    </submittedName>
</protein>
<dbReference type="Proteomes" id="UP000241587">
    <property type="component" value="Unassembled WGS sequence"/>
</dbReference>
<feature type="compositionally biased region" description="Polar residues" evidence="1">
    <location>
        <begin position="34"/>
        <end position="46"/>
    </location>
</feature>
<evidence type="ECO:0000313" key="3">
    <source>
        <dbReference type="Proteomes" id="UP000241587"/>
    </source>
</evidence>
<feature type="compositionally biased region" description="Polar residues" evidence="1">
    <location>
        <begin position="119"/>
        <end position="128"/>
    </location>
</feature>
<reference evidence="2 3" key="1">
    <citation type="submission" date="2018-02" db="EMBL/GenBank/DDBJ databases">
        <title>Fusarium culmorum secondary metabolites in fungal-bacterial-plant interactions.</title>
        <authorList>
            <person name="Schmidt R."/>
        </authorList>
    </citation>
    <scope>NUCLEOTIDE SEQUENCE [LARGE SCALE GENOMIC DNA]</scope>
    <source>
        <strain evidence="2 3">PV</strain>
    </source>
</reference>
<accession>A0A2T4GMZ5</accession>
<feature type="compositionally biased region" description="Polar residues" evidence="1">
    <location>
        <begin position="75"/>
        <end position="95"/>
    </location>
</feature>
<sequence>MAPPGDKNSSHDQSRARRDGESAEERRERERPQRNVSEMQSQLQRMENSDRGSSKRGRDAPVRGRGGRDGRGNRNSLTFGRASTSGQSGRVSSAGASKPTYAWVTKAERREYSGAGGKSCQTTANSSEPDVPAHESDYLARYQQRLNDGLMDPPDERDLEEDDSDFVASYQKRLDDGLMDPLDENDLEDVDIEGAN</sequence>
<gene>
    <name evidence="2" type="ORF">FCULG_00000259</name>
</gene>
<feature type="compositionally biased region" description="Basic and acidic residues" evidence="1">
    <location>
        <begin position="8"/>
        <end position="33"/>
    </location>
</feature>
<evidence type="ECO:0000256" key="1">
    <source>
        <dbReference type="SAM" id="MobiDB-lite"/>
    </source>
</evidence>
<dbReference type="AlphaFoldDB" id="A0A2T4GMZ5"/>
<feature type="compositionally biased region" description="Acidic residues" evidence="1">
    <location>
        <begin position="177"/>
        <end position="196"/>
    </location>
</feature>
<feature type="compositionally biased region" description="Acidic residues" evidence="1">
    <location>
        <begin position="153"/>
        <end position="165"/>
    </location>
</feature>
<feature type="compositionally biased region" description="Basic and acidic residues" evidence="1">
    <location>
        <begin position="47"/>
        <end position="72"/>
    </location>
</feature>
<proteinExistence type="predicted"/>
<evidence type="ECO:0000313" key="2">
    <source>
        <dbReference type="EMBL" id="PTD04895.1"/>
    </source>
</evidence>
<dbReference type="EMBL" id="PVEM01000012">
    <property type="protein sequence ID" value="PTD04895.1"/>
    <property type="molecule type" value="Genomic_DNA"/>
</dbReference>
<comment type="caution">
    <text evidence="2">The sequence shown here is derived from an EMBL/GenBank/DDBJ whole genome shotgun (WGS) entry which is preliminary data.</text>
</comment>
<keyword evidence="3" id="KW-1185">Reference proteome</keyword>